<organism evidence="1 2">
    <name type="scientific">Nocardioides aquaticus</name>
    <dbReference type="NCBI Taxonomy" id="160826"/>
    <lineage>
        <taxon>Bacteria</taxon>
        <taxon>Bacillati</taxon>
        <taxon>Actinomycetota</taxon>
        <taxon>Actinomycetes</taxon>
        <taxon>Propionibacteriales</taxon>
        <taxon>Nocardioidaceae</taxon>
        <taxon>Nocardioides</taxon>
    </lineage>
</organism>
<protein>
    <submittedName>
        <fullName evidence="1">Uncharacterized protein</fullName>
    </submittedName>
</protein>
<evidence type="ECO:0000313" key="1">
    <source>
        <dbReference type="EMBL" id="QVT79727.1"/>
    </source>
</evidence>
<accession>A0ABX8EKU7</accession>
<dbReference type="EMBL" id="CP075371">
    <property type="protein sequence ID" value="QVT79727.1"/>
    <property type="molecule type" value="Genomic_DNA"/>
</dbReference>
<evidence type="ECO:0000313" key="2">
    <source>
        <dbReference type="Proteomes" id="UP000679307"/>
    </source>
</evidence>
<reference evidence="1 2" key="1">
    <citation type="submission" date="2021-05" db="EMBL/GenBank/DDBJ databases">
        <title>Complete genome of Nocardioides aquaticus KCTC 9944T isolated from meromictic and hypersaline Ekho Lake, Antarctica.</title>
        <authorList>
            <person name="Hwang K."/>
            <person name="Kim K.M."/>
            <person name="Choe H."/>
        </authorList>
    </citation>
    <scope>NUCLEOTIDE SEQUENCE [LARGE SCALE GENOMIC DNA]</scope>
    <source>
        <strain evidence="1 2">KCTC 9944</strain>
    </source>
</reference>
<dbReference type="Proteomes" id="UP000679307">
    <property type="component" value="Chromosome"/>
</dbReference>
<proteinExistence type="predicted"/>
<sequence length="138" mass="14858">MVGASLAVVGPAAAAPGCEPYCDDRTTAVANQLDGRGHGAWLATTLEDGGYNGRRRAEITKIPDGHGKRYVGVIHVPAGKPGKVRRALSGSWYAQRRTVFVLPLRTRYDTRGAANAKHREAAQWAARRLGGSWVARRP</sequence>
<keyword evidence="2" id="KW-1185">Reference proteome</keyword>
<name>A0ABX8EKU7_9ACTN</name>
<gene>
    <name evidence="1" type="ORF">ENKNEFLB_02117</name>
</gene>